<evidence type="ECO:0000313" key="14">
    <source>
        <dbReference type="Proteomes" id="UP000029843"/>
    </source>
</evidence>
<evidence type="ECO:0000256" key="5">
    <source>
        <dbReference type="ARBA" id="ARBA00022982"/>
    </source>
</evidence>
<keyword evidence="5" id="KW-0249">Electron transport</keyword>
<dbReference type="EMBL" id="JQED01000045">
    <property type="protein sequence ID" value="KGJ88655.1"/>
    <property type="molecule type" value="Genomic_DNA"/>
</dbReference>
<evidence type="ECO:0000256" key="8">
    <source>
        <dbReference type="ARBA" id="ARBA00023136"/>
    </source>
</evidence>
<evidence type="ECO:0000256" key="7">
    <source>
        <dbReference type="ARBA" id="ARBA00023002"/>
    </source>
</evidence>
<feature type="transmembrane region" description="Helical" evidence="12">
    <location>
        <begin position="79"/>
        <end position="98"/>
    </location>
</feature>
<name>A0A099KEF3_COLPS</name>
<evidence type="ECO:0000313" key="13">
    <source>
        <dbReference type="EMBL" id="KGJ88655.1"/>
    </source>
</evidence>
<keyword evidence="6 12" id="KW-1133">Transmembrane helix</keyword>
<reference evidence="13 14" key="1">
    <citation type="submission" date="2014-08" db="EMBL/GenBank/DDBJ databases">
        <title>Genomic and Phenotypic Diversity of Colwellia psychrerythraea strains from Disparate Marine Basins.</title>
        <authorList>
            <person name="Techtmann S.M."/>
            <person name="Stelling S.C."/>
            <person name="Utturkar S.M."/>
            <person name="Alshibli N."/>
            <person name="Harris A."/>
            <person name="Brown S.D."/>
            <person name="Hazen T.C."/>
        </authorList>
    </citation>
    <scope>NUCLEOTIDE SEQUENCE [LARGE SCALE GENOMIC DNA]</scope>
    <source>
        <strain evidence="13 14">ND2E</strain>
    </source>
</reference>
<dbReference type="RefSeq" id="WP_052056809.1">
    <property type="nucleotide sequence ID" value="NZ_JQED01000045.1"/>
</dbReference>
<dbReference type="PATRIC" id="fig|28229.4.peg.3291"/>
<evidence type="ECO:0000256" key="6">
    <source>
        <dbReference type="ARBA" id="ARBA00022989"/>
    </source>
</evidence>
<comment type="subcellular location">
    <subcellularLocation>
        <location evidence="1">Membrane</location>
        <topology evidence="1">Multi-pass membrane protein</topology>
    </subcellularLocation>
</comment>
<comment type="caution">
    <text evidence="13">The sequence shown here is derived from an EMBL/GenBank/DDBJ whole genome shotgun (WGS) entry which is preliminary data.</text>
</comment>
<dbReference type="GO" id="GO:0006457">
    <property type="term" value="P:protein folding"/>
    <property type="evidence" value="ECO:0007669"/>
    <property type="project" value="InterPro"/>
</dbReference>
<sequence length="155" mass="17486">MNDTETVVAQSNKPWNYLFIAWIIATSGTLISLFFSEIVQLPVCVLCWYQRIALYPLVFILPMALFPFDISIIRYTSPLVIFGWFVALFHVLVVAGIIPEAAQPCVQGIPCSETHFTLLGFINIPVMSLMTFSLLGLLLVLAKRNFIETHNNTFN</sequence>
<keyword evidence="4 12" id="KW-0812">Transmembrane</keyword>
<evidence type="ECO:0000256" key="4">
    <source>
        <dbReference type="ARBA" id="ARBA00022692"/>
    </source>
</evidence>
<dbReference type="PANTHER" id="PTHR43469">
    <property type="entry name" value="DISULFIDE FORMATION PROTEIN-RELATED"/>
    <property type="match status" value="1"/>
</dbReference>
<dbReference type="SUPFAM" id="SSF158442">
    <property type="entry name" value="DsbB-like"/>
    <property type="match status" value="1"/>
</dbReference>
<organism evidence="13 14">
    <name type="scientific">Colwellia psychrerythraea</name>
    <name type="common">Vibrio psychroerythus</name>
    <dbReference type="NCBI Taxonomy" id="28229"/>
    <lineage>
        <taxon>Bacteria</taxon>
        <taxon>Pseudomonadati</taxon>
        <taxon>Pseudomonadota</taxon>
        <taxon>Gammaproteobacteria</taxon>
        <taxon>Alteromonadales</taxon>
        <taxon>Colwelliaceae</taxon>
        <taxon>Colwellia</taxon>
    </lineage>
</organism>
<dbReference type="InterPro" id="IPR023380">
    <property type="entry name" value="DsbB-like_sf"/>
</dbReference>
<dbReference type="OrthoDB" id="158402at2"/>
<keyword evidence="11" id="KW-0676">Redox-active center</keyword>
<evidence type="ECO:0000256" key="11">
    <source>
        <dbReference type="ARBA" id="ARBA00023284"/>
    </source>
</evidence>
<keyword evidence="3" id="KW-0813">Transport</keyword>
<feature type="transmembrane region" description="Helical" evidence="12">
    <location>
        <begin position="118"/>
        <end position="142"/>
    </location>
</feature>
<dbReference type="AlphaFoldDB" id="A0A099KEF3"/>
<dbReference type="InterPro" id="IPR003752">
    <property type="entry name" value="DiS_bond_form_DsbB/BdbC"/>
</dbReference>
<dbReference type="GO" id="GO:0016020">
    <property type="term" value="C:membrane"/>
    <property type="evidence" value="ECO:0007669"/>
    <property type="project" value="UniProtKB-SubCell"/>
</dbReference>
<dbReference type="InterPro" id="IPR012187">
    <property type="entry name" value="Disulphide_bond_form_BdbC"/>
</dbReference>
<evidence type="ECO:0000256" key="1">
    <source>
        <dbReference type="ARBA" id="ARBA00004141"/>
    </source>
</evidence>
<evidence type="ECO:0000256" key="10">
    <source>
        <dbReference type="ARBA" id="ARBA00023186"/>
    </source>
</evidence>
<protein>
    <submittedName>
        <fullName evidence="13">Disulfide bond formation protein DsbB</fullName>
    </submittedName>
</protein>
<dbReference type="Proteomes" id="UP000029843">
    <property type="component" value="Unassembled WGS sequence"/>
</dbReference>
<dbReference type="Pfam" id="PF02600">
    <property type="entry name" value="DsbB"/>
    <property type="match status" value="1"/>
</dbReference>
<dbReference type="GO" id="GO:0015035">
    <property type="term" value="F:protein-disulfide reductase activity"/>
    <property type="evidence" value="ECO:0007669"/>
    <property type="project" value="InterPro"/>
</dbReference>
<evidence type="ECO:0000256" key="2">
    <source>
        <dbReference type="ARBA" id="ARBA00007602"/>
    </source>
</evidence>
<dbReference type="Gene3D" id="1.20.1550.10">
    <property type="entry name" value="DsbB-like"/>
    <property type="match status" value="1"/>
</dbReference>
<keyword evidence="8 12" id="KW-0472">Membrane</keyword>
<evidence type="ECO:0000256" key="9">
    <source>
        <dbReference type="ARBA" id="ARBA00023157"/>
    </source>
</evidence>
<feature type="transmembrane region" description="Helical" evidence="12">
    <location>
        <begin position="48"/>
        <end position="67"/>
    </location>
</feature>
<keyword evidence="7" id="KW-0560">Oxidoreductase</keyword>
<comment type="similarity">
    <text evidence="2">Belongs to the DsbB family. BdbC subfamily.</text>
</comment>
<keyword evidence="10" id="KW-0143">Chaperone</keyword>
<feature type="transmembrane region" description="Helical" evidence="12">
    <location>
        <begin position="15"/>
        <end position="36"/>
    </location>
</feature>
<evidence type="ECO:0000256" key="3">
    <source>
        <dbReference type="ARBA" id="ARBA00022448"/>
    </source>
</evidence>
<dbReference type="PIRSF" id="PIRSF036659">
    <property type="entry name" value="BdbC"/>
    <property type="match status" value="1"/>
</dbReference>
<proteinExistence type="inferred from homology"/>
<keyword evidence="9" id="KW-1015">Disulfide bond</keyword>
<accession>A0A099KEF3</accession>
<dbReference type="PANTHER" id="PTHR43469:SF1">
    <property type="entry name" value="SPBETA PROPHAGE-DERIVED DISULFIDE BOND FORMATION PROTEIN B"/>
    <property type="match status" value="1"/>
</dbReference>
<gene>
    <name evidence="13" type="ORF">ND2E_3953</name>
</gene>
<evidence type="ECO:0000256" key="12">
    <source>
        <dbReference type="SAM" id="Phobius"/>
    </source>
</evidence>